<proteinExistence type="predicted"/>
<dbReference type="GO" id="GO:0061630">
    <property type="term" value="F:ubiquitin protein ligase activity"/>
    <property type="evidence" value="ECO:0007669"/>
    <property type="project" value="TreeGrafter"/>
</dbReference>
<sequence>MGESCQNVIASQIKSKSLEQNTKNSELILENSPLKSVAKEAPFGEKAALQSQISKLEEVRHQLEVAEELAQATNERFQSMSNHFKEMVEKYLQCQICLEILIESTTVSCGHTFCAECISTWKEQQIQVVFTCPICRAEITFQTRCLVIDDYINVALDYCFPEEAKILRSKLTQNRLEKKSNQGEASKRQESPLHRQSWTLSFLDFSNRYNIDAQSTLLASLTLLSSSSSSVSLTSAASLDPAAPLSSAASSATMDSSSAISTFIDQRLEALTRTSNIDFEDNNNLL</sequence>
<keyword evidence="10" id="KW-1185">Reference proteome</keyword>
<dbReference type="GO" id="GO:0035861">
    <property type="term" value="C:site of double-strand break"/>
    <property type="evidence" value="ECO:0007669"/>
    <property type="project" value="TreeGrafter"/>
</dbReference>
<dbReference type="STRING" id="6832.A0A553NUW2"/>
<reference evidence="9 10" key="1">
    <citation type="journal article" date="2018" name="Nat. Ecol. Evol.">
        <title>Genomic signatures of mitonuclear coevolution across populations of Tigriopus californicus.</title>
        <authorList>
            <person name="Barreto F.S."/>
            <person name="Watson E.T."/>
            <person name="Lima T.G."/>
            <person name="Willett C.S."/>
            <person name="Edmands S."/>
            <person name="Li W."/>
            <person name="Burton R.S."/>
        </authorList>
    </citation>
    <scope>NUCLEOTIDE SEQUENCE [LARGE SCALE GENOMIC DNA]</scope>
    <source>
        <strain evidence="9 10">San Diego</strain>
    </source>
</reference>
<feature type="coiled-coil region" evidence="7">
    <location>
        <begin position="46"/>
        <end position="76"/>
    </location>
</feature>
<evidence type="ECO:0000256" key="5">
    <source>
        <dbReference type="ARBA" id="ARBA00022833"/>
    </source>
</evidence>
<dbReference type="GO" id="GO:0070936">
    <property type="term" value="P:protein K48-linked ubiquitination"/>
    <property type="evidence" value="ECO:0007669"/>
    <property type="project" value="TreeGrafter"/>
</dbReference>
<dbReference type="InterPro" id="IPR017907">
    <property type="entry name" value="Znf_RING_CS"/>
</dbReference>
<dbReference type="AlphaFoldDB" id="A0A553NUW2"/>
<gene>
    <name evidence="9" type="ORF">TCAL_14239</name>
</gene>
<dbReference type="PROSITE" id="PS00518">
    <property type="entry name" value="ZF_RING_1"/>
    <property type="match status" value="1"/>
</dbReference>
<name>A0A553NUW2_TIGCA</name>
<evidence type="ECO:0000259" key="8">
    <source>
        <dbReference type="PROSITE" id="PS50089"/>
    </source>
</evidence>
<dbReference type="PANTHER" id="PTHR15067:SF4">
    <property type="entry name" value="E3 UBIQUITIN-PROTEIN LIGASE RNF8"/>
    <property type="match status" value="1"/>
</dbReference>
<dbReference type="SUPFAM" id="SSF57850">
    <property type="entry name" value="RING/U-box"/>
    <property type="match status" value="1"/>
</dbReference>
<evidence type="ECO:0000256" key="7">
    <source>
        <dbReference type="SAM" id="Coils"/>
    </source>
</evidence>
<dbReference type="Gene3D" id="3.30.40.10">
    <property type="entry name" value="Zinc/RING finger domain, C3HC4 (zinc finger)"/>
    <property type="match status" value="1"/>
</dbReference>
<keyword evidence="4" id="KW-0833">Ubl conjugation pathway</keyword>
<dbReference type="InterPro" id="IPR001841">
    <property type="entry name" value="Znf_RING"/>
</dbReference>
<protein>
    <recommendedName>
        <fullName evidence="8">RING-type domain-containing protein</fullName>
    </recommendedName>
</protein>
<keyword evidence="3 6" id="KW-0863">Zinc-finger</keyword>
<dbReference type="GO" id="GO:0005829">
    <property type="term" value="C:cytosol"/>
    <property type="evidence" value="ECO:0007669"/>
    <property type="project" value="TreeGrafter"/>
</dbReference>
<dbReference type="SMART" id="SM00184">
    <property type="entry name" value="RING"/>
    <property type="match status" value="1"/>
</dbReference>
<feature type="domain" description="RING-type" evidence="8">
    <location>
        <begin position="94"/>
        <end position="136"/>
    </location>
</feature>
<evidence type="ECO:0000313" key="9">
    <source>
        <dbReference type="EMBL" id="TRY69206.1"/>
    </source>
</evidence>
<evidence type="ECO:0000313" key="10">
    <source>
        <dbReference type="Proteomes" id="UP000318571"/>
    </source>
</evidence>
<keyword evidence="2" id="KW-0479">Metal-binding</keyword>
<dbReference type="GO" id="GO:0005634">
    <property type="term" value="C:nucleus"/>
    <property type="evidence" value="ECO:0007669"/>
    <property type="project" value="TreeGrafter"/>
</dbReference>
<dbReference type="PANTHER" id="PTHR15067">
    <property type="entry name" value="E3 UBIQUITIN-PROTEIN LIGASE RNF8"/>
    <property type="match status" value="1"/>
</dbReference>
<dbReference type="GO" id="GO:0006511">
    <property type="term" value="P:ubiquitin-dependent protein catabolic process"/>
    <property type="evidence" value="ECO:0007669"/>
    <property type="project" value="TreeGrafter"/>
</dbReference>
<evidence type="ECO:0000256" key="2">
    <source>
        <dbReference type="ARBA" id="ARBA00022723"/>
    </source>
</evidence>
<evidence type="ECO:0000256" key="6">
    <source>
        <dbReference type="PROSITE-ProRule" id="PRU00175"/>
    </source>
</evidence>
<dbReference type="Proteomes" id="UP000318571">
    <property type="component" value="Chromosome 1"/>
</dbReference>
<organism evidence="9 10">
    <name type="scientific">Tigriopus californicus</name>
    <name type="common">Marine copepod</name>
    <dbReference type="NCBI Taxonomy" id="6832"/>
    <lineage>
        <taxon>Eukaryota</taxon>
        <taxon>Metazoa</taxon>
        <taxon>Ecdysozoa</taxon>
        <taxon>Arthropoda</taxon>
        <taxon>Crustacea</taxon>
        <taxon>Multicrustacea</taxon>
        <taxon>Hexanauplia</taxon>
        <taxon>Copepoda</taxon>
        <taxon>Harpacticoida</taxon>
        <taxon>Harpacticidae</taxon>
        <taxon>Tigriopus</taxon>
    </lineage>
</organism>
<dbReference type="Pfam" id="PF15227">
    <property type="entry name" value="zf-C3HC4_4"/>
    <property type="match status" value="1"/>
</dbReference>
<dbReference type="GO" id="GO:0008270">
    <property type="term" value="F:zinc ion binding"/>
    <property type="evidence" value="ECO:0007669"/>
    <property type="project" value="UniProtKB-KW"/>
</dbReference>
<keyword evidence="7" id="KW-0175">Coiled coil</keyword>
<dbReference type="GO" id="GO:0006302">
    <property type="term" value="P:double-strand break repair"/>
    <property type="evidence" value="ECO:0007669"/>
    <property type="project" value="TreeGrafter"/>
</dbReference>
<comment type="caution">
    <text evidence="9">The sequence shown here is derived from an EMBL/GenBank/DDBJ whole genome shotgun (WGS) entry which is preliminary data.</text>
</comment>
<keyword evidence="5" id="KW-0862">Zinc</keyword>
<dbReference type="PROSITE" id="PS50089">
    <property type="entry name" value="ZF_RING_2"/>
    <property type="match status" value="1"/>
</dbReference>
<evidence type="ECO:0000256" key="3">
    <source>
        <dbReference type="ARBA" id="ARBA00022771"/>
    </source>
</evidence>
<dbReference type="GO" id="GO:0042393">
    <property type="term" value="F:histone binding"/>
    <property type="evidence" value="ECO:0007669"/>
    <property type="project" value="TreeGrafter"/>
</dbReference>
<dbReference type="InterPro" id="IPR013083">
    <property type="entry name" value="Znf_RING/FYVE/PHD"/>
</dbReference>
<evidence type="ECO:0000256" key="1">
    <source>
        <dbReference type="ARBA" id="ARBA00022679"/>
    </source>
</evidence>
<dbReference type="GO" id="GO:0000151">
    <property type="term" value="C:ubiquitin ligase complex"/>
    <property type="evidence" value="ECO:0007669"/>
    <property type="project" value="TreeGrafter"/>
</dbReference>
<keyword evidence="1" id="KW-0808">Transferase</keyword>
<accession>A0A553NUW2</accession>
<evidence type="ECO:0000256" key="4">
    <source>
        <dbReference type="ARBA" id="ARBA00022786"/>
    </source>
</evidence>
<dbReference type="EMBL" id="VCGU01000010">
    <property type="protein sequence ID" value="TRY69206.1"/>
    <property type="molecule type" value="Genomic_DNA"/>
</dbReference>